<comment type="caution">
    <text evidence="11">The sequence shown here is derived from an EMBL/GenBank/DDBJ whole genome shotgun (WGS) entry which is preliminary data.</text>
</comment>
<feature type="transmembrane region" description="Helical" evidence="8">
    <location>
        <begin position="188"/>
        <end position="205"/>
    </location>
</feature>
<organism evidence="11 12">
    <name type="scientific">Orchesella dallaii</name>
    <dbReference type="NCBI Taxonomy" id="48710"/>
    <lineage>
        <taxon>Eukaryota</taxon>
        <taxon>Metazoa</taxon>
        <taxon>Ecdysozoa</taxon>
        <taxon>Arthropoda</taxon>
        <taxon>Hexapoda</taxon>
        <taxon>Collembola</taxon>
        <taxon>Entomobryomorpha</taxon>
        <taxon>Entomobryoidea</taxon>
        <taxon>Orchesellidae</taxon>
        <taxon>Orchesellinae</taxon>
        <taxon>Orchesella</taxon>
    </lineage>
</organism>
<name>A0ABP1RJN7_9HEXA</name>
<evidence type="ECO:0000256" key="4">
    <source>
        <dbReference type="ARBA" id="ARBA00022989"/>
    </source>
</evidence>
<dbReference type="EMBL" id="CAXLJM020000076">
    <property type="protein sequence ID" value="CAL8129227.1"/>
    <property type="molecule type" value="Genomic_DNA"/>
</dbReference>
<dbReference type="Pfam" id="PF00487">
    <property type="entry name" value="FA_desaturase"/>
    <property type="match status" value="1"/>
</dbReference>
<gene>
    <name evidence="11" type="ORF">ODALV1_LOCUS22991</name>
</gene>
<evidence type="ECO:0000256" key="2">
    <source>
        <dbReference type="ARBA" id="ARBA00009295"/>
    </source>
</evidence>
<evidence type="ECO:0000256" key="7">
    <source>
        <dbReference type="ARBA" id="ARBA00023136"/>
    </source>
</evidence>
<evidence type="ECO:0000256" key="3">
    <source>
        <dbReference type="ARBA" id="ARBA00022692"/>
    </source>
</evidence>
<dbReference type="Proteomes" id="UP001642540">
    <property type="component" value="Unassembled WGS sequence"/>
</dbReference>
<proteinExistence type="inferred from homology"/>
<dbReference type="PANTHER" id="PTHR19353">
    <property type="entry name" value="FATTY ACID DESATURASE 2"/>
    <property type="match status" value="1"/>
</dbReference>
<dbReference type="Gene3D" id="3.10.120.10">
    <property type="entry name" value="Cytochrome b5-like heme/steroid binding domain"/>
    <property type="match status" value="1"/>
</dbReference>
<evidence type="ECO:0000259" key="9">
    <source>
        <dbReference type="Pfam" id="PF00173"/>
    </source>
</evidence>
<keyword evidence="5" id="KW-0560">Oxidoreductase</keyword>
<feature type="domain" description="Cytochrome b5 heme-binding" evidence="9">
    <location>
        <begin position="24"/>
        <end position="69"/>
    </location>
</feature>
<keyword evidence="12" id="KW-1185">Reference proteome</keyword>
<dbReference type="Pfam" id="PF00173">
    <property type="entry name" value="Cyt-b5"/>
    <property type="match status" value="1"/>
</dbReference>
<keyword evidence="7 8" id="KW-0472">Membrane</keyword>
<dbReference type="InterPro" id="IPR001199">
    <property type="entry name" value="Cyt_B5-like_heme/steroid-bd"/>
</dbReference>
<feature type="transmembrane region" description="Helical" evidence="8">
    <location>
        <begin position="253"/>
        <end position="270"/>
    </location>
</feature>
<dbReference type="InterPro" id="IPR012171">
    <property type="entry name" value="Fatty_acid_desaturase"/>
</dbReference>
<protein>
    <recommendedName>
        <fullName evidence="13">Fatty acid desaturase 2</fullName>
    </recommendedName>
</protein>
<keyword evidence="3 8" id="KW-0812">Transmembrane</keyword>
<accession>A0ABP1RJN7</accession>
<feature type="domain" description="Fatty acid desaturase" evidence="10">
    <location>
        <begin position="150"/>
        <end position="396"/>
    </location>
</feature>
<feature type="transmembrane region" description="Helical" evidence="8">
    <location>
        <begin position="126"/>
        <end position="144"/>
    </location>
</feature>
<dbReference type="PANTHER" id="PTHR19353:SF88">
    <property type="entry name" value="DELTA(5) FATTY ACID DESATURASE FAT-4"/>
    <property type="match status" value="1"/>
</dbReference>
<dbReference type="PIRSF" id="PIRSF015921">
    <property type="entry name" value="FA_sphinglp_des"/>
    <property type="match status" value="1"/>
</dbReference>
<keyword evidence="6" id="KW-0443">Lipid metabolism</keyword>
<evidence type="ECO:0008006" key="13">
    <source>
        <dbReference type="Google" id="ProtNLM"/>
    </source>
</evidence>
<evidence type="ECO:0000256" key="5">
    <source>
        <dbReference type="ARBA" id="ARBA00023002"/>
    </source>
</evidence>
<comment type="subcellular location">
    <subcellularLocation>
        <location evidence="1">Membrane</location>
        <topology evidence="1">Multi-pass membrane protein</topology>
    </subcellularLocation>
</comment>
<comment type="similarity">
    <text evidence="2">Belongs to the fatty acid desaturase type 1 family.</text>
</comment>
<dbReference type="InterPro" id="IPR005804">
    <property type="entry name" value="FA_desaturase_dom"/>
</dbReference>
<evidence type="ECO:0000313" key="12">
    <source>
        <dbReference type="Proteomes" id="UP001642540"/>
    </source>
</evidence>
<evidence type="ECO:0000256" key="1">
    <source>
        <dbReference type="ARBA" id="ARBA00004141"/>
    </source>
</evidence>
<dbReference type="CDD" id="cd03506">
    <property type="entry name" value="Delta6-FADS-like"/>
    <property type="match status" value="1"/>
</dbReference>
<dbReference type="SUPFAM" id="SSF55856">
    <property type="entry name" value="Cytochrome b5-like heme/steroid binding domain"/>
    <property type="match status" value="1"/>
</dbReference>
<evidence type="ECO:0000259" key="10">
    <source>
        <dbReference type="Pfam" id="PF00487"/>
    </source>
</evidence>
<evidence type="ECO:0000256" key="8">
    <source>
        <dbReference type="SAM" id="Phobius"/>
    </source>
</evidence>
<dbReference type="InterPro" id="IPR036400">
    <property type="entry name" value="Cyt_B5-like_heme/steroid_sf"/>
</dbReference>
<keyword evidence="4 8" id="KW-1133">Transmembrane helix</keyword>
<reference evidence="11 12" key="1">
    <citation type="submission" date="2024-08" db="EMBL/GenBank/DDBJ databases">
        <authorList>
            <person name="Cucini C."/>
            <person name="Frati F."/>
        </authorList>
    </citation>
    <scope>NUCLEOTIDE SEQUENCE [LARGE SCALE GENOMIC DNA]</scope>
</reference>
<evidence type="ECO:0000256" key="6">
    <source>
        <dbReference type="ARBA" id="ARBA00023098"/>
    </source>
</evidence>
<evidence type="ECO:0000313" key="11">
    <source>
        <dbReference type="EMBL" id="CAL8129227.1"/>
    </source>
</evidence>
<sequence>MGPYQHPATENGPVDTNEFQTKEILYDGYHYDVTTFARRHPGGREILYYFTEAGEDATIPIQQFHGRAIEKVHGIMKSLKRRPAKEIPDNCVDEETKKNRALTEDFTKLYLELKAEGLFEPSYIHVTYRIAEILGLAALGYYLLTRFTSTWIKFLGCFIFSMAQGRVEWVQHEAGHFSMTGIPKFDRLIQTYLVGILMGWSGIFWRRHHNLHHAMTQRVHRDVDIDFTPIFLTNKEALEDPIKDQTFTLRNQVYFGPFLGITAGFYVLLWETGKCLLKYRIGAEFIAVGIHYVVAYQIGVWPWILSHIMLSIYLSTNFALSHTHLPVTNKPTHWVEHGLVHTADIEQRPWCDWWMGYLNYQIEHHLFPTMPQFRNRLAVDRVRALAEKHGLPYHVFSYKEAVMKTVRNAAEVGNELKSLYENKCQQ</sequence>